<feature type="transmembrane region" description="Helical" evidence="6">
    <location>
        <begin position="220"/>
        <end position="245"/>
    </location>
</feature>
<organism evidence="8 9">
    <name type="scientific">Usitatibacter rugosus</name>
    <dbReference type="NCBI Taxonomy" id="2732067"/>
    <lineage>
        <taxon>Bacteria</taxon>
        <taxon>Pseudomonadati</taxon>
        <taxon>Pseudomonadota</taxon>
        <taxon>Betaproteobacteria</taxon>
        <taxon>Nitrosomonadales</taxon>
        <taxon>Usitatibacteraceae</taxon>
        <taxon>Usitatibacter</taxon>
    </lineage>
</organism>
<feature type="transmembrane region" description="Helical" evidence="6">
    <location>
        <begin position="164"/>
        <end position="187"/>
    </location>
</feature>
<dbReference type="EMBL" id="CP053069">
    <property type="protein sequence ID" value="QJR09577.1"/>
    <property type="molecule type" value="Genomic_DNA"/>
</dbReference>
<keyword evidence="5 6" id="KW-0472">Membrane</keyword>
<dbReference type="GO" id="GO:0012505">
    <property type="term" value="C:endomembrane system"/>
    <property type="evidence" value="ECO:0007669"/>
    <property type="project" value="UniProtKB-SubCell"/>
</dbReference>
<protein>
    <recommendedName>
        <fullName evidence="7">Major facilitator superfamily (MFS) profile domain-containing protein</fullName>
    </recommendedName>
</protein>
<dbReference type="InterPro" id="IPR024671">
    <property type="entry name" value="Atg22-like"/>
</dbReference>
<dbReference type="Gene3D" id="1.20.1250.20">
    <property type="entry name" value="MFS general substrate transporter like domains"/>
    <property type="match status" value="2"/>
</dbReference>
<comment type="subcellular location">
    <subcellularLocation>
        <location evidence="1">Endomembrane system</location>
        <topology evidence="1">Multi-pass membrane protein</topology>
    </subcellularLocation>
</comment>
<sequence>MYDFANSGYTTVVLTAVFNAYFVSVVAKNEEWATFAWTVALGISYAIVMGLGPLVGAWADAHAAKKKALAVSTLICVGGTFALAFAGPGMVAWAVVFIIVSNVAYALGENLTAAFLPELARPESLGKVSGWGWSWGYVGGLIALALCLAWVLTAGSRGSTASEAVSGTMIITAVVFGLAALPTFLLLKERAVPTPPANVESHAMARLLHTAREAAQYRDLLWLFACGTCYQAGVATVITLAAIYAEQVMGFKTQDTIMLILVVNVTAAIGAFAFGYAQDRIGKVMALRITIVGWVLMTIVAYASTTTALFWVAANLAGLCMGSSQSAGRALVAYFSPKERAAEFFGLWGVATRLASILGPVTYGAVSWATGGNHRLAMLLTGVFFIAALGCLAFVNERRGRERVAMLNPAAAAPI</sequence>
<evidence type="ECO:0000256" key="2">
    <source>
        <dbReference type="ARBA" id="ARBA00022448"/>
    </source>
</evidence>
<keyword evidence="4 6" id="KW-1133">Transmembrane helix</keyword>
<dbReference type="SUPFAM" id="SSF103473">
    <property type="entry name" value="MFS general substrate transporter"/>
    <property type="match status" value="1"/>
</dbReference>
<keyword evidence="9" id="KW-1185">Reference proteome</keyword>
<feature type="domain" description="Major facilitator superfamily (MFS) profile" evidence="7">
    <location>
        <begin position="220"/>
        <end position="415"/>
    </location>
</feature>
<feature type="transmembrane region" description="Helical" evidence="6">
    <location>
        <begin position="92"/>
        <end position="116"/>
    </location>
</feature>
<dbReference type="PANTHER" id="PTHR23519:SF1">
    <property type="entry name" value="AUTOPHAGY-RELATED PROTEIN 22"/>
    <property type="match status" value="1"/>
</dbReference>
<keyword evidence="3 6" id="KW-0812">Transmembrane</keyword>
<keyword evidence="2" id="KW-0813">Transport</keyword>
<feature type="transmembrane region" description="Helical" evidence="6">
    <location>
        <begin position="32"/>
        <end position="56"/>
    </location>
</feature>
<feature type="transmembrane region" description="Helical" evidence="6">
    <location>
        <begin position="68"/>
        <end position="86"/>
    </location>
</feature>
<feature type="transmembrane region" description="Helical" evidence="6">
    <location>
        <begin position="309"/>
        <end position="332"/>
    </location>
</feature>
<feature type="transmembrane region" description="Helical" evidence="6">
    <location>
        <begin position="7"/>
        <end position="26"/>
    </location>
</feature>
<dbReference type="Proteomes" id="UP000501534">
    <property type="component" value="Chromosome"/>
</dbReference>
<evidence type="ECO:0000256" key="6">
    <source>
        <dbReference type="SAM" id="Phobius"/>
    </source>
</evidence>
<evidence type="ECO:0000313" key="9">
    <source>
        <dbReference type="Proteomes" id="UP000501534"/>
    </source>
</evidence>
<evidence type="ECO:0000313" key="8">
    <source>
        <dbReference type="EMBL" id="QJR09577.1"/>
    </source>
</evidence>
<evidence type="ECO:0000259" key="7">
    <source>
        <dbReference type="PROSITE" id="PS50850"/>
    </source>
</evidence>
<dbReference type="PANTHER" id="PTHR23519">
    <property type="entry name" value="AUTOPHAGY-RELATED PROTEIN 22"/>
    <property type="match status" value="1"/>
</dbReference>
<dbReference type="Pfam" id="PF11700">
    <property type="entry name" value="ATG22"/>
    <property type="match status" value="1"/>
</dbReference>
<dbReference type="InterPro" id="IPR036259">
    <property type="entry name" value="MFS_trans_sf"/>
</dbReference>
<evidence type="ECO:0000256" key="4">
    <source>
        <dbReference type="ARBA" id="ARBA00022989"/>
    </source>
</evidence>
<dbReference type="GO" id="GO:0022857">
    <property type="term" value="F:transmembrane transporter activity"/>
    <property type="evidence" value="ECO:0007669"/>
    <property type="project" value="InterPro"/>
</dbReference>
<evidence type="ECO:0000256" key="3">
    <source>
        <dbReference type="ARBA" id="ARBA00022692"/>
    </source>
</evidence>
<proteinExistence type="predicted"/>
<dbReference type="InterPro" id="IPR020846">
    <property type="entry name" value="MFS_dom"/>
</dbReference>
<feature type="transmembrane region" description="Helical" evidence="6">
    <location>
        <begin position="344"/>
        <end position="370"/>
    </location>
</feature>
<evidence type="ECO:0000256" key="1">
    <source>
        <dbReference type="ARBA" id="ARBA00004127"/>
    </source>
</evidence>
<reference evidence="8 9" key="1">
    <citation type="submission" date="2020-04" db="EMBL/GenBank/DDBJ databases">
        <title>Usitatibacter rugosus gen. nov., sp. nov. and Usitatibacter palustris sp. nov., novel members of Usitatibacteraceae fam. nov. within the order Nitrosomonadales isolated from soil.</title>
        <authorList>
            <person name="Huber K.J."/>
            <person name="Neumann-Schaal M."/>
            <person name="Geppert A."/>
            <person name="Luckner M."/>
            <person name="Wanner G."/>
            <person name="Overmann J."/>
        </authorList>
    </citation>
    <scope>NUCLEOTIDE SEQUENCE [LARGE SCALE GENOMIC DNA]</scope>
    <source>
        <strain evidence="8 9">0125_3</strain>
    </source>
</reference>
<feature type="transmembrane region" description="Helical" evidence="6">
    <location>
        <begin position="284"/>
        <end position="303"/>
    </location>
</feature>
<feature type="transmembrane region" description="Helical" evidence="6">
    <location>
        <begin position="128"/>
        <end position="152"/>
    </location>
</feature>
<dbReference type="PROSITE" id="PS50850">
    <property type="entry name" value="MFS"/>
    <property type="match status" value="1"/>
</dbReference>
<feature type="transmembrane region" description="Helical" evidence="6">
    <location>
        <begin position="257"/>
        <end position="277"/>
    </location>
</feature>
<dbReference type="InterPro" id="IPR050495">
    <property type="entry name" value="ATG22/LtaA_families"/>
</dbReference>
<feature type="transmembrane region" description="Helical" evidence="6">
    <location>
        <begin position="376"/>
        <end position="395"/>
    </location>
</feature>
<dbReference type="KEGG" id="uru:DSM104443_00626"/>
<name>A0A6M4GVA2_9PROT</name>
<evidence type="ECO:0000256" key="5">
    <source>
        <dbReference type="ARBA" id="ARBA00023136"/>
    </source>
</evidence>
<dbReference type="AlphaFoldDB" id="A0A6M4GVA2"/>
<gene>
    <name evidence="8" type="ORF">DSM104443_00626</name>
</gene>
<accession>A0A6M4GVA2</accession>